<feature type="transmembrane region" description="Helical" evidence="1">
    <location>
        <begin position="20"/>
        <end position="43"/>
    </location>
</feature>
<feature type="transmembrane region" description="Helical" evidence="1">
    <location>
        <begin position="123"/>
        <end position="144"/>
    </location>
</feature>
<reference evidence="2 3" key="1">
    <citation type="submission" date="2018-08" db="EMBL/GenBank/DDBJ databases">
        <authorList>
            <person name="Laetsch R D."/>
            <person name="Stevens L."/>
            <person name="Kumar S."/>
            <person name="Blaxter L. M."/>
        </authorList>
    </citation>
    <scope>NUCLEOTIDE SEQUENCE [LARGE SCALE GENOMIC DNA]</scope>
</reference>
<name>A0A3P6TW90_ONCOC</name>
<evidence type="ECO:0000313" key="2">
    <source>
        <dbReference type="EMBL" id="VDK87609.1"/>
    </source>
</evidence>
<dbReference type="Proteomes" id="UP000271087">
    <property type="component" value="Unassembled WGS sequence"/>
</dbReference>
<organism evidence="2 3">
    <name type="scientific">Onchocerca ochengi</name>
    <name type="common">Filarial nematode worm</name>
    <dbReference type="NCBI Taxonomy" id="42157"/>
    <lineage>
        <taxon>Eukaryota</taxon>
        <taxon>Metazoa</taxon>
        <taxon>Ecdysozoa</taxon>
        <taxon>Nematoda</taxon>
        <taxon>Chromadorea</taxon>
        <taxon>Rhabditida</taxon>
        <taxon>Spirurina</taxon>
        <taxon>Spiruromorpha</taxon>
        <taxon>Filarioidea</taxon>
        <taxon>Onchocercidae</taxon>
        <taxon>Onchocerca</taxon>
    </lineage>
</organism>
<sequence>KDVSFAKYLLSEKYFFPTCIQYTFLRLIALILLCCALIILYGFPCLRFTYHIPVIKKVKIPLKKTCEFAPHWWSDQEAFIERIIETTHYFRALNLSINQTEEHFKYFEDENLKKILKPFNGQIFVIFCCIILAIPILLLLMFMRCISKEEDLMEEAMFDLVEISIFCVFTVIEFYSSSGAEIRSVMDAVCDEYLKRYIRMSGFVKEQIYNICINVKIEAYGFLSSGFIFLFLVFVFAVDLVILLKNAEDIESRKYLQMAVCLHYDKSLKCMSDSVLEGVFVGSPSINYCSCQRIWGNFQWIYLIIYRSLKIDYSFDWGNNACIILSVPHVLREVSTSMEPPADREIPIVPRESIKKDT</sequence>
<dbReference type="EMBL" id="UYRW01003020">
    <property type="protein sequence ID" value="VDK87609.1"/>
    <property type="molecule type" value="Genomic_DNA"/>
</dbReference>
<gene>
    <name evidence="2" type="ORF">NOO_LOCUS7889</name>
</gene>
<accession>A0A3P6TW90</accession>
<keyword evidence="1" id="KW-1133">Transmembrane helix</keyword>
<dbReference type="AlphaFoldDB" id="A0A3P6TW90"/>
<keyword evidence="1" id="KW-0812">Transmembrane</keyword>
<dbReference type="OrthoDB" id="5874736at2759"/>
<feature type="transmembrane region" description="Helical" evidence="1">
    <location>
        <begin position="219"/>
        <end position="244"/>
    </location>
</feature>
<keyword evidence="1" id="KW-0472">Membrane</keyword>
<protein>
    <submittedName>
        <fullName evidence="2">Uncharacterized protein</fullName>
    </submittedName>
</protein>
<proteinExistence type="predicted"/>
<keyword evidence="3" id="KW-1185">Reference proteome</keyword>
<evidence type="ECO:0000256" key="1">
    <source>
        <dbReference type="SAM" id="Phobius"/>
    </source>
</evidence>
<feature type="non-terminal residue" evidence="2">
    <location>
        <position position="1"/>
    </location>
</feature>
<evidence type="ECO:0000313" key="3">
    <source>
        <dbReference type="Proteomes" id="UP000271087"/>
    </source>
</evidence>